<sequence length="65" mass="7038">MRRLIIISALCLAAILVGAIYSLIDGIICGSYLGVTLSLACIAALFIGVRQFKKMLQEATEEESY</sequence>
<keyword evidence="1" id="KW-1133">Transmembrane helix</keyword>
<dbReference type="EMBL" id="JBHSDC010000001">
    <property type="protein sequence ID" value="MFC4230303.1"/>
    <property type="molecule type" value="Genomic_DNA"/>
</dbReference>
<accession>A0ABV8PT12</accession>
<evidence type="ECO:0000313" key="3">
    <source>
        <dbReference type="Proteomes" id="UP001595906"/>
    </source>
</evidence>
<protein>
    <submittedName>
        <fullName evidence="2">Uncharacterized protein</fullName>
    </submittedName>
</protein>
<dbReference type="Proteomes" id="UP001595906">
    <property type="component" value="Unassembled WGS sequence"/>
</dbReference>
<evidence type="ECO:0000313" key="2">
    <source>
        <dbReference type="EMBL" id="MFC4230303.1"/>
    </source>
</evidence>
<comment type="caution">
    <text evidence="2">The sequence shown here is derived from an EMBL/GenBank/DDBJ whole genome shotgun (WGS) entry which is preliminary data.</text>
</comment>
<keyword evidence="1" id="KW-0812">Transmembrane</keyword>
<reference evidence="3" key="1">
    <citation type="journal article" date="2019" name="Int. J. Syst. Evol. Microbiol.">
        <title>The Global Catalogue of Microorganisms (GCM) 10K type strain sequencing project: providing services to taxonomists for standard genome sequencing and annotation.</title>
        <authorList>
            <consortium name="The Broad Institute Genomics Platform"/>
            <consortium name="The Broad Institute Genome Sequencing Center for Infectious Disease"/>
            <person name="Wu L."/>
            <person name="Ma J."/>
        </authorList>
    </citation>
    <scope>NUCLEOTIDE SEQUENCE [LARGE SCALE GENOMIC DNA]</scope>
    <source>
        <strain evidence="3">CECT 8010</strain>
    </source>
</reference>
<evidence type="ECO:0000256" key="1">
    <source>
        <dbReference type="SAM" id="Phobius"/>
    </source>
</evidence>
<keyword evidence="1" id="KW-0472">Membrane</keyword>
<dbReference type="RefSeq" id="WP_379011384.1">
    <property type="nucleotide sequence ID" value="NZ_JBHSDC010000001.1"/>
</dbReference>
<name>A0ABV8PT12_9BACT</name>
<proteinExistence type="predicted"/>
<keyword evidence="3" id="KW-1185">Reference proteome</keyword>
<gene>
    <name evidence="2" type="ORF">ACFOW1_00270</name>
</gene>
<organism evidence="2 3">
    <name type="scientific">Parasediminibacterium paludis</name>
    <dbReference type="NCBI Taxonomy" id="908966"/>
    <lineage>
        <taxon>Bacteria</taxon>
        <taxon>Pseudomonadati</taxon>
        <taxon>Bacteroidota</taxon>
        <taxon>Chitinophagia</taxon>
        <taxon>Chitinophagales</taxon>
        <taxon>Chitinophagaceae</taxon>
        <taxon>Parasediminibacterium</taxon>
    </lineage>
</organism>
<feature type="transmembrane region" description="Helical" evidence="1">
    <location>
        <begin position="32"/>
        <end position="49"/>
    </location>
</feature>